<feature type="non-terminal residue" evidence="1">
    <location>
        <position position="1"/>
    </location>
</feature>
<keyword evidence="2" id="KW-1185">Reference proteome</keyword>
<protein>
    <submittedName>
        <fullName evidence="1">DYH12 protein</fullName>
    </submittedName>
</protein>
<comment type="caution">
    <text evidence="1">The sequence shown here is derived from an EMBL/GenBank/DDBJ whole genome shotgun (WGS) entry which is preliminary data.</text>
</comment>
<dbReference type="OrthoDB" id="5593012at2759"/>
<name>A0A7K4JKF2_GEOCA</name>
<dbReference type="InterPro" id="IPR026983">
    <property type="entry name" value="DHC"/>
</dbReference>
<dbReference type="GO" id="GO:0051959">
    <property type="term" value="F:dynein light intermediate chain binding"/>
    <property type="evidence" value="ECO:0007669"/>
    <property type="project" value="InterPro"/>
</dbReference>
<evidence type="ECO:0000313" key="2">
    <source>
        <dbReference type="Proteomes" id="UP000531151"/>
    </source>
</evidence>
<dbReference type="GO" id="GO:0030286">
    <property type="term" value="C:dynein complex"/>
    <property type="evidence" value="ECO:0007669"/>
    <property type="project" value="InterPro"/>
</dbReference>
<dbReference type="GO" id="GO:0007018">
    <property type="term" value="P:microtubule-based movement"/>
    <property type="evidence" value="ECO:0007669"/>
    <property type="project" value="InterPro"/>
</dbReference>
<dbReference type="AlphaFoldDB" id="A0A7K4JKF2"/>
<organism evidence="1 2">
    <name type="scientific">Geococcyx californianus</name>
    <name type="common">Greater roadrunner</name>
    <name type="synonym">Saurothera californiana</name>
    <dbReference type="NCBI Taxonomy" id="8947"/>
    <lineage>
        <taxon>Eukaryota</taxon>
        <taxon>Metazoa</taxon>
        <taxon>Chordata</taxon>
        <taxon>Craniata</taxon>
        <taxon>Vertebrata</taxon>
        <taxon>Euteleostomi</taxon>
        <taxon>Archelosauria</taxon>
        <taxon>Archosauria</taxon>
        <taxon>Dinosauria</taxon>
        <taxon>Saurischia</taxon>
        <taxon>Theropoda</taxon>
        <taxon>Coelurosauria</taxon>
        <taxon>Aves</taxon>
        <taxon>Neognathae</taxon>
        <taxon>Neoaves</taxon>
        <taxon>Otidimorphae</taxon>
        <taxon>Cuculiformes</taxon>
        <taxon>Neomorphidae</taxon>
        <taxon>Geococcyx</taxon>
    </lineage>
</organism>
<sequence length="389" mass="45340">IDRALKAYCVSMQEESQREPVPPIPELPSTVRKYFVNILATNYLFMKKCMLSNPLVPIEKQWLMSMLTLVPQSLMEGKDRQLLTEKLLEEIIRDYEMSMRRFMVQSVLIKPDMEGLEDEEEAPLPLLPLGLDFSRPWHNSFIHAKNQIRSLHILHPTMKTLLDFGYRTFSTFHTVDFSSFSFKGPIDCESLKNEVSLSCSKAEEKILNTWYQRLIGLFTQREALKGVKSNQTDSFYKCVALLMSNQLKELLRGTLEAFVKLFDPKDRSCLPLFKMKLTLGEKKMEFYPSLQDLEETILFIVKRIQQTLQNTQTVHSWLMGGTATLDTELPTHVRVWATSTVQKTIRDNLEGPKEYFENYVERYGWLVDGTAQARIERFEAEEHSFDEYT</sequence>
<dbReference type="Proteomes" id="UP000531151">
    <property type="component" value="Unassembled WGS sequence"/>
</dbReference>
<proteinExistence type="predicted"/>
<evidence type="ECO:0000313" key="1">
    <source>
        <dbReference type="EMBL" id="NWH65725.1"/>
    </source>
</evidence>
<gene>
    <name evidence="1" type="primary">Dnah12</name>
    <name evidence="1" type="ORF">GEOCAL_R10812</name>
</gene>
<dbReference type="PANTHER" id="PTHR22878">
    <property type="entry name" value="DYNEIN HEAVY CHAIN 6, AXONEMAL-LIKE-RELATED"/>
    <property type="match status" value="1"/>
</dbReference>
<dbReference type="PANTHER" id="PTHR22878:SF70">
    <property type="entry name" value="DYNEIN HEAVY CHAIN 2, AXONEMAL"/>
    <property type="match status" value="1"/>
</dbReference>
<reference evidence="1 2" key="1">
    <citation type="submission" date="2019-09" db="EMBL/GenBank/DDBJ databases">
        <title>Bird 10,000 Genomes (B10K) Project - Family phase.</title>
        <authorList>
            <person name="Zhang G."/>
        </authorList>
    </citation>
    <scope>NUCLEOTIDE SEQUENCE [LARGE SCALE GENOMIC DNA]</scope>
    <source>
        <strain evidence="1">B10K-CU-031-07</strain>
        <tissue evidence="1">Muscle</tissue>
    </source>
</reference>
<feature type="non-terminal residue" evidence="1">
    <location>
        <position position="389"/>
    </location>
</feature>
<dbReference type="GO" id="GO:0045505">
    <property type="term" value="F:dynein intermediate chain binding"/>
    <property type="evidence" value="ECO:0007669"/>
    <property type="project" value="InterPro"/>
</dbReference>
<accession>A0A7K4JKF2</accession>
<dbReference type="EMBL" id="VWPV01028484">
    <property type="protein sequence ID" value="NWH65725.1"/>
    <property type="molecule type" value="Genomic_DNA"/>
</dbReference>